<keyword evidence="3" id="KW-1185">Reference proteome</keyword>
<reference evidence="2 3" key="1">
    <citation type="submission" date="2018-06" db="EMBL/GenBank/DDBJ databases">
        <title>Comparative genomics reveals the genomic features of Rhizophagus irregularis, R. cerebriforme, R. diaphanum and Gigaspora rosea, and their symbiotic lifestyle signature.</title>
        <authorList>
            <person name="Morin E."/>
            <person name="San Clemente H."/>
            <person name="Chen E.C.H."/>
            <person name="De La Providencia I."/>
            <person name="Hainaut M."/>
            <person name="Kuo A."/>
            <person name="Kohler A."/>
            <person name="Murat C."/>
            <person name="Tang N."/>
            <person name="Roy S."/>
            <person name="Loubradou J."/>
            <person name="Henrissat B."/>
            <person name="Grigoriev I.V."/>
            <person name="Corradi N."/>
            <person name="Roux C."/>
            <person name="Martin F.M."/>
        </authorList>
    </citation>
    <scope>NUCLEOTIDE SEQUENCE [LARGE SCALE GENOMIC DNA]</scope>
    <source>
        <strain evidence="2 3">DAOM 194757</strain>
    </source>
</reference>
<dbReference type="InterPro" id="IPR032675">
    <property type="entry name" value="LRR_dom_sf"/>
</dbReference>
<evidence type="ECO:0000256" key="1">
    <source>
        <dbReference type="ARBA" id="ARBA00022737"/>
    </source>
</evidence>
<dbReference type="InterPro" id="IPR052201">
    <property type="entry name" value="LRR-containing_regulator"/>
</dbReference>
<dbReference type="Pfam" id="PF13516">
    <property type="entry name" value="LRR_6"/>
    <property type="match status" value="6"/>
</dbReference>
<accession>A0A397UFX4</accession>
<dbReference type="EMBL" id="QKWP01001875">
    <property type="protein sequence ID" value="RIB06056.1"/>
    <property type="molecule type" value="Genomic_DNA"/>
</dbReference>
<evidence type="ECO:0000313" key="2">
    <source>
        <dbReference type="EMBL" id="RIB06056.1"/>
    </source>
</evidence>
<comment type="caution">
    <text evidence="2">The sequence shown here is derived from an EMBL/GenBank/DDBJ whole genome shotgun (WGS) entry which is preliminary data.</text>
</comment>
<evidence type="ECO:0000313" key="3">
    <source>
        <dbReference type="Proteomes" id="UP000266673"/>
    </source>
</evidence>
<proteinExistence type="predicted"/>
<gene>
    <name evidence="2" type="ORF">C2G38_2218028</name>
</gene>
<keyword evidence="1" id="KW-0677">Repeat</keyword>
<dbReference type="PANTHER" id="PTHR24111:SF0">
    <property type="entry name" value="LEUCINE-RICH REPEAT-CONTAINING PROTEIN"/>
    <property type="match status" value="1"/>
</dbReference>
<dbReference type="Gene3D" id="3.80.10.10">
    <property type="entry name" value="Ribonuclease Inhibitor"/>
    <property type="match status" value="2"/>
</dbReference>
<dbReference type="PANTHER" id="PTHR24111">
    <property type="entry name" value="LEUCINE-RICH REPEAT-CONTAINING PROTEIN 34"/>
    <property type="match status" value="1"/>
</dbReference>
<dbReference type="AlphaFoldDB" id="A0A397UFX4"/>
<organism evidence="2 3">
    <name type="scientific">Gigaspora rosea</name>
    <dbReference type="NCBI Taxonomy" id="44941"/>
    <lineage>
        <taxon>Eukaryota</taxon>
        <taxon>Fungi</taxon>
        <taxon>Fungi incertae sedis</taxon>
        <taxon>Mucoromycota</taxon>
        <taxon>Glomeromycotina</taxon>
        <taxon>Glomeromycetes</taxon>
        <taxon>Diversisporales</taxon>
        <taxon>Gigasporaceae</taxon>
        <taxon>Gigaspora</taxon>
    </lineage>
</organism>
<dbReference type="PROSITE" id="PS51450">
    <property type="entry name" value="LRR"/>
    <property type="match status" value="1"/>
</dbReference>
<name>A0A397UFX4_9GLOM</name>
<protein>
    <submittedName>
        <fullName evidence="2">Uncharacterized protein</fullName>
    </submittedName>
</protein>
<dbReference type="InterPro" id="IPR036047">
    <property type="entry name" value="F-box-like_dom_sf"/>
</dbReference>
<dbReference type="SUPFAM" id="SSF52047">
    <property type="entry name" value="RNI-like"/>
    <property type="match status" value="1"/>
</dbReference>
<sequence length="385" mass="43487">MISLPIECHYPILNNLRYDHKSLFSCALVNRQWCRIIIPILWSEPKTYFKDIRLIRILLLTLNDEEKAPLIRFNITLPNHPKPLFEYTSYITSVSYSLYDGAKNWLDHEGYKIDRSLDDAIKCSLITMLLRTSKNLKSLSLNEIINDYLIFESLFENTTITSMYIYVHVTHFKFLAIDTLVEILYKHSSLTYLDLSYNKLWSSNVAKLLEALYENTILNSLNLCNNQIGIEGGKMLAKFLCKNTTLTSLNLVSNNLGSEGGKALADALCKNTTLISLDLGHNNFGSEEGKALADALCKNTTLTNLYLQFNVLRSEGVKALAGALSINNTLTTLNLCGNNIGSEGGKALADVICMNTTLTFLDIRSNYINFRIESSNQNVEILQYQ</sequence>
<dbReference type="InterPro" id="IPR001611">
    <property type="entry name" value="Leu-rich_rpt"/>
</dbReference>
<dbReference type="Proteomes" id="UP000266673">
    <property type="component" value="Unassembled WGS sequence"/>
</dbReference>
<dbReference type="SUPFAM" id="SSF81383">
    <property type="entry name" value="F-box domain"/>
    <property type="match status" value="1"/>
</dbReference>
<dbReference type="SMART" id="SM00368">
    <property type="entry name" value="LRR_RI"/>
    <property type="match status" value="6"/>
</dbReference>